<dbReference type="AlphaFoldDB" id="A0A2K3MHI7"/>
<accession>A0A2K3MHI7</accession>
<reference evidence="2 3" key="1">
    <citation type="journal article" date="2014" name="Am. J. Bot.">
        <title>Genome assembly and annotation for red clover (Trifolium pratense; Fabaceae).</title>
        <authorList>
            <person name="Istvanek J."/>
            <person name="Jaros M."/>
            <person name="Krenek A."/>
            <person name="Repkova J."/>
        </authorList>
    </citation>
    <scope>NUCLEOTIDE SEQUENCE [LARGE SCALE GENOMIC DNA]</scope>
    <source>
        <strain evidence="3">cv. Tatra</strain>
        <tissue evidence="2">Young leaves</tissue>
    </source>
</reference>
<comment type="caution">
    <text evidence="2">The sequence shown here is derived from an EMBL/GenBank/DDBJ whole genome shotgun (WGS) entry which is preliminary data.</text>
</comment>
<sequence>MENMEGESSEEEEEPSYGSLMMERLTGSKTGRIDHMLQ</sequence>
<feature type="non-terminal residue" evidence="2">
    <location>
        <position position="38"/>
    </location>
</feature>
<dbReference type="EMBL" id="ASHM01062232">
    <property type="protein sequence ID" value="PNX90247.1"/>
    <property type="molecule type" value="Genomic_DNA"/>
</dbReference>
<dbReference type="STRING" id="57577.A0A2K3MHI7"/>
<name>A0A2K3MHI7_TRIPR</name>
<evidence type="ECO:0000313" key="3">
    <source>
        <dbReference type="Proteomes" id="UP000236291"/>
    </source>
</evidence>
<dbReference type="Proteomes" id="UP000236291">
    <property type="component" value="Unassembled WGS sequence"/>
</dbReference>
<gene>
    <name evidence="2" type="ORF">L195_g046370</name>
</gene>
<protein>
    <submittedName>
        <fullName evidence="2">Phospholipase DDHD1-like protein</fullName>
    </submittedName>
</protein>
<proteinExistence type="predicted"/>
<feature type="region of interest" description="Disordered" evidence="1">
    <location>
        <begin position="1"/>
        <end position="38"/>
    </location>
</feature>
<organism evidence="2 3">
    <name type="scientific">Trifolium pratense</name>
    <name type="common">Red clover</name>
    <dbReference type="NCBI Taxonomy" id="57577"/>
    <lineage>
        <taxon>Eukaryota</taxon>
        <taxon>Viridiplantae</taxon>
        <taxon>Streptophyta</taxon>
        <taxon>Embryophyta</taxon>
        <taxon>Tracheophyta</taxon>
        <taxon>Spermatophyta</taxon>
        <taxon>Magnoliopsida</taxon>
        <taxon>eudicotyledons</taxon>
        <taxon>Gunneridae</taxon>
        <taxon>Pentapetalae</taxon>
        <taxon>rosids</taxon>
        <taxon>fabids</taxon>
        <taxon>Fabales</taxon>
        <taxon>Fabaceae</taxon>
        <taxon>Papilionoideae</taxon>
        <taxon>50 kb inversion clade</taxon>
        <taxon>NPAAA clade</taxon>
        <taxon>Hologalegina</taxon>
        <taxon>IRL clade</taxon>
        <taxon>Trifolieae</taxon>
        <taxon>Trifolium</taxon>
    </lineage>
</organism>
<evidence type="ECO:0000313" key="2">
    <source>
        <dbReference type="EMBL" id="PNX90247.1"/>
    </source>
</evidence>
<feature type="compositionally biased region" description="Acidic residues" evidence="1">
    <location>
        <begin position="1"/>
        <end position="15"/>
    </location>
</feature>
<reference evidence="2 3" key="2">
    <citation type="journal article" date="2017" name="Front. Plant Sci.">
        <title>Gene Classification and Mining of Molecular Markers Useful in Red Clover (Trifolium pratense) Breeding.</title>
        <authorList>
            <person name="Istvanek J."/>
            <person name="Dluhosova J."/>
            <person name="Dluhos P."/>
            <person name="Patkova L."/>
            <person name="Nedelnik J."/>
            <person name="Repkova J."/>
        </authorList>
    </citation>
    <scope>NUCLEOTIDE SEQUENCE [LARGE SCALE GENOMIC DNA]</scope>
    <source>
        <strain evidence="3">cv. Tatra</strain>
        <tissue evidence="2">Young leaves</tissue>
    </source>
</reference>
<evidence type="ECO:0000256" key="1">
    <source>
        <dbReference type="SAM" id="MobiDB-lite"/>
    </source>
</evidence>